<protein>
    <submittedName>
        <fullName evidence="2">Uncharacterized protein</fullName>
    </submittedName>
</protein>
<dbReference type="Proteomes" id="UP001159428">
    <property type="component" value="Unassembled WGS sequence"/>
</dbReference>
<dbReference type="AlphaFoldDB" id="A0AAU9XNM5"/>
<feature type="compositionally biased region" description="Acidic residues" evidence="1">
    <location>
        <begin position="86"/>
        <end position="97"/>
    </location>
</feature>
<evidence type="ECO:0000313" key="3">
    <source>
        <dbReference type="Proteomes" id="UP001159428"/>
    </source>
</evidence>
<sequence>MRYDPVGHSRNLTVTTCTDGTTEHTQDGGLGINICCSGKSKHSLCQIGNNDGKSFNYPVREIQAGGPVSLEHFDLEGQQENSGKQDEEEDGILEFHE</sequence>
<comment type="caution">
    <text evidence="2">The sequence shown here is derived from an EMBL/GenBank/DDBJ whole genome shotgun (WGS) entry which is preliminary data.</text>
</comment>
<evidence type="ECO:0000313" key="2">
    <source>
        <dbReference type="EMBL" id="CAH3154074.1"/>
    </source>
</evidence>
<proteinExistence type="predicted"/>
<name>A0AAU9XNM5_9CNID</name>
<gene>
    <name evidence="2" type="ORF">PMEA_00027422</name>
</gene>
<evidence type="ECO:0000256" key="1">
    <source>
        <dbReference type="SAM" id="MobiDB-lite"/>
    </source>
</evidence>
<keyword evidence="3" id="KW-1185">Reference proteome</keyword>
<accession>A0AAU9XNM5</accession>
<dbReference type="EMBL" id="CALNXJ010000055">
    <property type="protein sequence ID" value="CAH3154074.1"/>
    <property type="molecule type" value="Genomic_DNA"/>
</dbReference>
<reference evidence="2 3" key="1">
    <citation type="submission" date="2022-05" db="EMBL/GenBank/DDBJ databases">
        <authorList>
            <consortium name="Genoscope - CEA"/>
            <person name="William W."/>
        </authorList>
    </citation>
    <scope>NUCLEOTIDE SEQUENCE [LARGE SCALE GENOMIC DNA]</scope>
</reference>
<organism evidence="2 3">
    <name type="scientific">Pocillopora meandrina</name>
    <dbReference type="NCBI Taxonomy" id="46732"/>
    <lineage>
        <taxon>Eukaryota</taxon>
        <taxon>Metazoa</taxon>
        <taxon>Cnidaria</taxon>
        <taxon>Anthozoa</taxon>
        <taxon>Hexacorallia</taxon>
        <taxon>Scleractinia</taxon>
        <taxon>Astrocoeniina</taxon>
        <taxon>Pocilloporidae</taxon>
        <taxon>Pocillopora</taxon>
    </lineage>
</organism>
<feature type="region of interest" description="Disordered" evidence="1">
    <location>
        <begin position="75"/>
        <end position="97"/>
    </location>
</feature>